<proteinExistence type="predicted"/>
<dbReference type="InterPro" id="IPR032617">
    <property type="entry name" value="DUF4885"/>
</dbReference>
<evidence type="ECO:0000313" key="2">
    <source>
        <dbReference type="EMBL" id="ADL51138.1"/>
    </source>
</evidence>
<dbReference type="Proteomes" id="UP000002730">
    <property type="component" value="Chromosome"/>
</dbReference>
<accession>D9SVL4</accession>
<organism evidence="2 3">
    <name type="scientific">Clostridium cellulovorans (strain ATCC 35296 / DSM 3052 / OCM 3 / 743B)</name>
    <dbReference type="NCBI Taxonomy" id="573061"/>
    <lineage>
        <taxon>Bacteria</taxon>
        <taxon>Bacillati</taxon>
        <taxon>Bacillota</taxon>
        <taxon>Clostridia</taxon>
        <taxon>Eubacteriales</taxon>
        <taxon>Clostridiaceae</taxon>
        <taxon>Clostridium</taxon>
    </lineage>
</organism>
<gene>
    <name evidence="2" type="ordered locus">Clocel_1385</name>
</gene>
<dbReference type="Pfam" id="PF16226">
    <property type="entry name" value="DUF4885"/>
    <property type="match status" value="1"/>
</dbReference>
<evidence type="ECO:0008006" key="4">
    <source>
        <dbReference type="Google" id="ProtNLM"/>
    </source>
</evidence>
<reference evidence="2 3" key="1">
    <citation type="submission" date="2010-08" db="EMBL/GenBank/DDBJ databases">
        <title>Complete sequence of Clostridium cellulovorans 743B.</title>
        <authorList>
            <consortium name="US DOE Joint Genome Institute"/>
            <person name="Lucas S."/>
            <person name="Copeland A."/>
            <person name="Lapidus A."/>
            <person name="Cheng J.-F."/>
            <person name="Bruce D."/>
            <person name="Goodwin L."/>
            <person name="Pitluck S."/>
            <person name="Chertkov O."/>
            <person name="Detter J.C."/>
            <person name="Han C."/>
            <person name="Tapia R."/>
            <person name="Land M."/>
            <person name="Hauser L."/>
            <person name="Chang Y.-J."/>
            <person name="Jeffries C."/>
            <person name="Kyrpides N."/>
            <person name="Ivanova N."/>
            <person name="Mikhailova N."/>
            <person name="Hemme C.L."/>
            <person name="Woyke T."/>
        </authorList>
    </citation>
    <scope>NUCLEOTIDE SEQUENCE [LARGE SCALE GENOMIC DNA]</scope>
    <source>
        <strain evidence="3">ATCC 35296 / DSM 3052 / OCM 3 / 743B</strain>
    </source>
</reference>
<keyword evidence="3" id="KW-1185">Reference proteome</keyword>
<name>D9SVL4_CLOC7</name>
<protein>
    <recommendedName>
        <fullName evidence="4">DUF4885 domain-containing protein</fullName>
    </recommendedName>
</protein>
<dbReference type="eggNOG" id="ENOG50314YH">
    <property type="taxonomic scope" value="Bacteria"/>
</dbReference>
<dbReference type="KEGG" id="ccb:Clocel_1385"/>
<dbReference type="EMBL" id="CP002160">
    <property type="protein sequence ID" value="ADL51138.1"/>
    <property type="molecule type" value="Genomic_DNA"/>
</dbReference>
<sequence length="332" mass="38202">MNINSISTGYGYAEQSKKNDSSKDKTNNGVINSNNKYSGEEERQIGILKDKYSRLAEANKRRQNPRQYIFDKYYNQNSPSYMKGLTEQQRDYGYTTEMRMTFQGTMDYFFGDDALGSEPTIYDDIEQANKKLYNRQEVNNQLKSLFKDNNVIIPDNLKLTFKIDPYTYNLAVSGTEDSNLINTIEQLLNSGDNSKELFLHIIKSRSDDSEQCTQEKLEKYRLNLEIKKYTGYDLKDLKVANGKFTTEEGADIAGVYSEALKYNYSIAAKYKGDILAYYSTQLNSLAKNGFDSIQDLVLSIDYKNGSLYDVGQMYNFGEGKTQWIEKLKEKIV</sequence>
<evidence type="ECO:0000256" key="1">
    <source>
        <dbReference type="SAM" id="MobiDB-lite"/>
    </source>
</evidence>
<evidence type="ECO:0000313" key="3">
    <source>
        <dbReference type="Proteomes" id="UP000002730"/>
    </source>
</evidence>
<dbReference type="HOGENOM" id="CLU_047798_0_0_9"/>
<dbReference type="AlphaFoldDB" id="D9SVL4"/>
<dbReference type="OrthoDB" id="2056069at2"/>
<feature type="region of interest" description="Disordered" evidence="1">
    <location>
        <begin position="1"/>
        <end position="42"/>
    </location>
</feature>
<dbReference type="RefSeq" id="WP_010075999.1">
    <property type="nucleotide sequence ID" value="NC_014393.1"/>
</dbReference>
<feature type="compositionally biased region" description="Basic and acidic residues" evidence="1">
    <location>
        <begin position="15"/>
        <end position="26"/>
    </location>
</feature>